<evidence type="ECO:0000313" key="2">
    <source>
        <dbReference type="EMBL" id="KLO15479.1"/>
    </source>
</evidence>
<sequence length="153" mass="16714">MAPIDLYDSSQLLWIEVDAVTISDDKEDEVEVLIRNSDGKEEMNSKTVDKKKGDKKDGKELKLKAKCIAFSGDKIIVKPIRGFVKGFIGQDCPPLQESDASSVIQSLDTKEAKDGHTFKYSPENTSVTLHVTMRSLGAVSHEQSASLLAGVTT</sequence>
<accession>A0A0H2RUF3</accession>
<feature type="compositionally biased region" description="Basic and acidic residues" evidence="1">
    <location>
        <begin position="37"/>
        <end position="55"/>
    </location>
</feature>
<evidence type="ECO:0000256" key="1">
    <source>
        <dbReference type="SAM" id="MobiDB-lite"/>
    </source>
</evidence>
<dbReference type="Proteomes" id="UP000053477">
    <property type="component" value="Unassembled WGS sequence"/>
</dbReference>
<dbReference type="AlphaFoldDB" id="A0A0H2RUF3"/>
<keyword evidence="3" id="KW-1185">Reference proteome</keyword>
<dbReference type="InParanoid" id="A0A0H2RUF3"/>
<protein>
    <submittedName>
        <fullName evidence="2">Uncharacterized protein</fullName>
    </submittedName>
</protein>
<gene>
    <name evidence="2" type="ORF">SCHPADRAFT_263522</name>
</gene>
<name>A0A0H2RUF3_9AGAM</name>
<evidence type="ECO:0000313" key="3">
    <source>
        <dbReference type="Proteomes" id="UP000053477"/>
    </source>
</evidence>
<organism evidence="2 3">
    <name type="scientific">Schizopora paradoxa</name>
    <dbReference type="NCBI Taxonomy" id="27342"/>
    <lineage>
        <taxon>Eukaryota</taxon>
        <taxon>Fungi</taxon>
        <taxon>Dikarya</taxon>
        <taxon>Basidiomycota</taxon>
        <taxon>Agaricomycotina</taxon>
        <taxon>Agaricomycetes</taxon>
        <taxon>Hymenochaetales</taxon>
        <taxon>Schizoporaceae</taxon>
        <taxon>Schizopora</taxon>
    </lineage>
</organism>
<proteinExistence type="predicted"/>
<feature type="region of interest" description="Disordered" evidence="1">
    <location>
        <begin position="36"/>
        <end position="55"/>
    </location>
</feature>
<reference evidence="2 3" key="1">
    <citation type="submission" date="2015-04" db="EMBL/GenBank/DDBJ databases">
        <title>Complete genome sequence of Schizopora paradoxa KUC8140, a cosmopolitan wood degrader in East Asia.</title>
        <authorList>
            <consortium name="DOE Joint Genome Institute"/>
            <person name="Min B."/>
            <person name="Park H."/>
            <person name="Jang Y."/>
            <person name="Kim J.-J."/>
            <person name="Kim K.H."/>
            <person name="Pangilinan J."/>
            <person name="Lipzen A."/>
            <person name="Riley R."/>
            <person name="Grigoriev I.V."/>
            <person name="Spatafora J.W."/>
            <person name="Choi I.-G."/>
        </authorList>
    </citation>
    <scope>NUCLEOTIDE SEQUENCE [LARGE SCALE GENOMIC DNA]</scope>
    <source>
        <strain evidence="2 3">KUC8140</strain>
    </source>
</reference>
<dbReference type="EMBL" id="KQ085929">
    <property type="protein sequence ID" value="KLO15479.1"/>
    <property type="molecule type" value="Genomic_DNA"/>
</dbReference>